<sequence length="139" mass="15567">MVKKRIQQPDCKNGFLFDGFPRTLAQAEALEKISAVDAVINIEVPVERLIQRISGRRICPACGAAYHVSKKPDNTCDCGATLYQRDDDKEETVRNRLVVYERSTKPLIEYYANKGLLHTVNGDNEIDIVDAEICAVLAK</sequence>
<organism evidence="5">
    <name type="scientific">bioreactor metagenome</name>
    <dbReference type="NCBI Taxonomy" id="1076179"/>
    <lineage>
        <taxon>unclassified sequences</taxon>
        <taxon>metagenomes</taxon>
        <taxon>ecological metagenomes</taxon>
    </lineage>
</organism>
<dbReference type="AlphaFoldDB" id="A0A645FS57"/>
<dbReference type="InterPro" id="IPR000850">
    <property type="entry name" value="Adenylat/UMP-CMP_kin"/>
</dbReference>
<dbReference type="InterPro" id="IPR007862">
    <property type="entry name" value="Adenylate_kinase_lid-dom"/>
</dbReference>
<dbReference type="GO" id="GO:0005524">
    <property type="term" value="F:ATP binding"/>
    <property type="evidence" value="ECO:0007669"/>
    <property type="project" value="InterPro"/>
</dbReference>
<dbReference type="Pfam" id="PF05191">
    <property type="entry name" value="ADK_lid"/>
    <property type="match status" value="1"/>
</dbReference>
<accession>A0A645FS57</accession>
<protein>
    <submittedName>
        <fullName evidence="5">Adenylate kinase</fullName>
        <ecNumber evidence="5">2.7.4.3</ecNumber>
    </submittedName>
</protein>
<dbReference type="PRINTS" id="PR00094">
    <property type="entry name" value="ADENYLTKNASE"/>
</dbReference>
<dbReference type="InterPro" id="IPR033690">
    <property type="entry name" value="Adenylat_kinase_CS"/>
</dbReference>
<dbReference type="EC" id="2.7.4.3" evidence="5"/>
<feature type="domain" description="Adenylate kinase active site lid" evidence="4">
    <location>
        <begin position="56"/>
        <end position="87"/>
    </location>
</feature>
<name>A0A645FS57_9ZZZZ</name>
<keyword evidence="2" id="KW-0547">Nucleotide-binding</keyword>
<gene>
    <name evidence="5" type="primary">adk_51</name>
    <name evidence="5" type="ORF">SDC9_163911</name>
</gene>
<evidence type="ECO:0000256" key="3">
    <source>
        <dbReference type="ARBA" id="ARBA00022777"/>
    </source>
</evidence>
<evidence type="ECO:0000313" key="5">
    <source>
        <dbReference type="EMBL" id="MPN16566.1"/>
    </source>
</evidence>
<dbReference type="PROSITE" id="PS00113">
    <property type="entry name" value="ADENYLATE_KINASE"/>
    <property type="match status" value="1"/>
</dbReference>
<dbReference type="Pfam" id="PF00406">
    <property type="entry name" value="ADK"/>
    <property type="match status" value="1"/>
</dbReference>
<dbReference type="HAMAP" id="MF_00235">
    <property type="entry name" value="Adenylate_kinase_Adk"/>
    <property type="match status" value="1"/>
</dbReference>
<dbReference type="EMBL" id="VSSQ01063543">
    <property type="protein sequence ID" value="MPN16566.1"/>
    <property type="molecule type" value="Genomic_DNA"/>
</dbReference>
<dbReference type="InterPro" id="IPR027417">
    <property type="entry name" value="P-loop_NTPase"/>
</dbReference>
<keyword evidence="1 5" id="KW-0808">Transferase</keyword>
<dbReference type="Gene3D" id="3.40.50.300">
    <property type="entry name" value="P-loop containing nucleotide triphosphate hydrolases"/>
    <property type="match status" value="1"/>
</dbReference>
<proteinExistence type="inferred from homology"/>
<evidence type="ECO:0000256" key="1">
    <source>
        <dbReference type="ARBA" id="ARBA00022679"/>
    </source>
</evidence>
<dbReference type="PANTHER" id="PTHR23359">
    <property type="entry name" value="NUCLEOTIDE KINASE"/>
    <property type="match status" value="1"/>
</dbReference>
<dbReference type="SUPFAM" id="SSF52540">
    <property type="entry name" value="P-loop containing nucleoside triphosphate hydrolases"/>
    <property type="match status" value="1"/>
</dbReference>
<dbReference type="CDD" id="cd01428">
    <property type="entry name" value="ADK"/>
    <property type="match status" value="1"/>
</dbReference>
<reference evidence="5" key="1">
    <citation type="submission" date="2019-08" db="EMBL/GenBank/DDBJ databases">
        <authorList>
            <person name="Kucharzyk K."/>
            <person name="Murdoch R.W."/>
            <person name="Higgins S."/>
            <person name="Loffler F."/>
        </authorList>
    </citation>
    <scope>NUCLEOTIDE SEQUENCE</scope>
</reference>
<comment type="caution">
    <text evidence="5">The sequence shown here is derived from an EMBL/GenBank/DDBJ whole genome shotgun (WGS) entry which is preliminary data.</text>
</comment>
<keyword evidence="3 5" id="KW-0418">Kinase</keyword>
<dbReference type="GO" id="GO:0004017">
    <property type="term" value="F:AMP kinase activity"/>
    <property type="evidence" value="ECO:0007669"/>
    <property type="project" value="UniProtKB-EC"/>
</dbReference>
<evidence type="ECO:0000256" key="2">
    <source>
        <dbReference type="ARBA" id="ARBA00022741"/>
    </source>
</evidence>
<evidence type="ECO:0000259" key="4">
    <source>
        <dbReference type="Pfam" id="PF05191"/>
    </source>
</evidence>